<keyword evidence="2" id="KW-1185">Reference proteome</keyword>
<name>A0AAV1IK25_9CHLO</name>
<accession>A0AAV1IK25</accession>
<organism evidence="1 2">
    <name type="scientific">Coccomyxa viridis</name>
    <dbReference type="NCBI Taxonomy" id="1274662"/>
    <lineage>
        <taxon>Eukaryota</taxon>
        <taxon>Viridiplantae</taxon>
        <taxon>Chlorophyta</taxon>
        <taxon>core chlorophytes</taxon>
        <taxon>Trebouxiophyceae</taxon>
        <taxon>Trebouxiophyceae incertae sedis</taxon>
        <taxon>Coccomyxaceae</taxon>
        <taxon>Coccomyxa</taxon>
    </lineage>
</organism>
<comment type="caution">
    <text evidence="1">The sequence shown here is derived from an EMBL/GenBank/DDBJ whole genome shotgun (WGS) entry which is preliminary data.</text>
</comment>
<gene>
    <name evidence="1" type="ORF">CVIRNUC_010397</name>
</gene>
<evidence type="ECO:0000313" key="1">
    <source>
        <dbReference type="EMBL" id="CAK0787181.1"/>
    </source>
</evidence>
<evidence type="ECO:0000313" key="2">
    <source>
        <dbReference type="Proteomes" id="UP001314263"/>
    </source>
</evidence>
<proteinExistence type="predicted"/>
<protein>
    <submittedName>
        <fullName evidence="1">Uncharacterized protein</fullName>
    </submittedName>
</protein>
<dbReference type="EMBL" id="CAUYUE010000016">
    <property type="protein sequence ID" value="CAK0787181.1"/>
    <property type="molecule type" value="Genomic_DNA"/>
</dbReference>
<reference evidence="1 2" key="1">
    <citation type="submission" date="2023-10" db="EMBL/GenBank/DDBJ databases">
        <authorList>
            <person name="Maclean D."/>
            <person name="Macfadyen A."/>
        </authorList>
    </citation>
    <scope>NUCLEOTIDE SEQUENCE [LARGE SCALE GENOMIC DNA]</scope>
</reference>
<dbReference type="Proteomes" id="UP001314263">
    <property type="component" value="Unassembled WGS sequence"/>
</dbReference>
<sequence length="127" mass="13425">MRQAPASNRPFLERMSVFWKAVKSQIPGTVEHKEVHDYKMHTGDIGSSRLAKLKAHLPGTVEFKVRHPASCGLEVSATGALGPGADPSAGPCTGNPRFRTGVGYGGHPAGGAAAGYPAPCYTRQGWR</sequence>
<dbReference type="AlphaFoldDB" id="A0AAV1IK25"/>